<accession>A0A183A5A8</accession>
<reference evidence="3" key="1">
    <citation type="submission" date="2016-06" db="UniProtKB">
        <authorList>
            <consortium name="WormBaseParasite"/>
        </authorList>
    </citation>
    <scope>IDENTIFICATION</scope>
</reference>
<sequence length="69" mass="7957">MTKANHLEYHMVNFEKYRLNEAGAEMSKVYDACTQARKDELCCIIYNNNEKRSNQLPGGQLDNMLALCL</sequence>
<protein>
    <submittedName>
        <fullName evidence="3">Ferritin</fullName>
    </submittedName>
</protein>
<dbReference type="EMBL" id="UZAN01039433">
    <property type="protein sequence ID" value="VDP65547.1"/>
    <property type="molecule type" value="Genomic_DNA"/>
</dbReference>
<organism evidence="3">
    <name type="scientific">Echinostoma caproni</name>
    <dbReference type="NCBI Taxonomy" id="27848"/>
    <lineage>
        <taxon>Eukaryota</taxon>
        <taxon>Metazoa</taxon>
        <taxon>Spiralia</taxon>
        <taxon>Lophotrochozoa</taxon>
        <taxon>Platyhelminthes</taxon>
        <taxon>Trematoda</taxon>
        <taxon>Digenea</taxon>
        <taxon>Plagiorchiida</taxon>
        <taxon>Echinostomata</taxon>
        <taxon>Echinostomatoidea</taxon>
        <taxon>Echinostomatidae</taxon>
        <taxon>Echinostoma</taxon>
    </lineage>
</organism>
<dbReference type="Proteomes" id="UP000272942">
    <property type="component" value="Unassembled WGS sequence"/>
</dbReference>
<evidence type="ECO:0000313" key="2">
    <source>
        <dbReference type="Proteomes" id="UP000272942"/>
    </source>
</evidence>
<evidence type="ECO:0000313" key="3">
    <source>
        <dbReference type="WBParaSite" id="ECPE_0000214301-mRNA-1"/>
    </source>
</evidence>
<dbReference type="AlphaFoldDB" id="A0A183A5A8"/>
<reference evidence="1 2" key="2">
    <citation type="submission" date="2018-11" db="EMBL/GenBank/DDBJ databases">
        <authorList>
            <consortium name="Pathogen Informatics"/>
        </authorList>
    </citation>
    <scope>NUCLEOTIDE SEQUENCE [LARGE SCALE GENOMIC DNA]</scope>
    <source>
        <strain evidence="1 2">Egypt</strain>
    </source>
</reference>
<gene>
    <name evidence="1" type="ORF">ECPE_LOCUS2143</name>
</gene>
<evidence type="ECO:0000313" key="1">
    <source>
        <dbReference type="EMBL" id="VDP65547.1"/>
    </source>
</evidence>
<keyword evidence="2" id="KW-1185">Reference proteome</keyword>
<proteinExistence type="predicted"/>
<name>A0A183A5A8_9TREM</name>
<dbReference type="WBParaSite" id="ECPE_0000214301-mRNA-1">
    <property type="protein sequence ID" value="ECPE_0000214301-mRNA-1"/>
    <property type="gene ID" value="ECPE_0000214301"/>
</dbReference>